<dbReference type="RefSeq" id="WP_133585808.1">
    <property type="nucleotide sequence ID" value="NZ_SNYV01000016.1"/>
</dbReference>
<dbReference type="GO" id="GO:0003700">
    <property type="term" value="F:DNA-binding transcription factor activity"/>
    <property type="evidence" value="ECO:0007669"/>
    <property type="project" value="InterPro"/>
</dbReference>
<dbReference type="InterPro" id="IPR018060">
    <property type="entry name" value="HTH_AraC"/>
</dbReference>
<dbReference type="PANTHER" id="PTHR43280">
    <property type="entry name" value="ARAC-FAMILY TRANSCRIPTIONAL REGULATOR"/>
    <property type="match status" value="1"/>
</dbReference>
<dbReference type="OrthoDB" id="2585681at2"/>
<dbReference type="PRINTS" id="PR00032">
    <property type="entry name" value="HTHARAC"/>
</dbReference>
<name>A0A4R6W9Q2_9SPHI</name>
<feature type="domain" description="HTH araC/xylS-type" evidence="4">
    <location>
        <begin position="184"/>
        <end position="282"/>
    </location>
</feature>
<evidence type="ECO:0000313" key="5">
    <source>
        <dbReference type="EMBL" id="TDQ75925.1"/>
    </source>
</evidence>
<comment type="caution">
    <text evidence="5">The sequence shown here is derived from an EMBL/GenBank/DDBJ whole genome shotgun (WGS) entry which is preliminary data.</text>
</comment>
<dbReference type="SMART" id="SM00342">
    <property type="entry name" value="HTH_ARAC"/>
    <property type="match status" value="1"/>
</dbReference>
<gene>
    <name evidence="5" type="ORF">CLV99_3620</name>
</gene>
<evidence type="ECO:0000256" key="3">
    <source>
        <dbReference type="ARBA" id="ARBA00023163"/>
    </source>
</evidence>
<dbReference type="Gene3D" id="1.10.10.60">
    <property type="entry name" value="Homeodomain-like"/>
    <property type="match status" value="1"/>
</dbReference>
<dbReference type="InterPro" id="IPR037923">
    <property type="entry name" value="HTH-like"/>
</dbReference>
<dbReference type="EMBL" id="SNYV01000016">
    <property type="protein sequence ID" value="TDQ75925.1"/>
    <property type="molecule type" value="Genomic_DNA"/>
</dbReference>
<dbReference type="InterPro" id="IPR003313">
    <property type="entry name" value="AraC-bd"/>
</dbReference>
<proteinExistence type="predicted"/>
<evidence type="ECO:0000313" key="6">
    <source>
        <dbReference type="Proteomes" id="UP000295292"/>
    </source>
</evidence>
<dbReference type="SUPFAM" id="SSF46689">
    <property type="entry name" value="Homeodomain-like"/>
    <property type="match status" value="1"/>
</dbReference>
<keyword evidence="1" id="KW-0805">Transcription regulation</keyword>
<keyword evidence="6" id="KW-1185">Reference proteome</keyword>
<protein>
    <submittedName>
        <fullName evidence="5">AraC-like DNA-binding protein</fullName>
    </submittedName>
</protein>
<evidence type="ECO:0000256" key="2">
    <source>
        <dbReference type="ARBA" id="ARBA00023125"/>
    </source>
</evidence>
<dbReference type="PROSITE" id="PS01124">
    <property type="entry name" value="HTH_ARAC_FAMILY_2"/>
    <property type="match status" value="1"/>
</dbReference>
<organism evidence="5 6">
    <name type="scientific">Sphingobacterium yanglingense</name>
    <dbReference type="NCBI Taxonomy" id="1437280"/>
    <lineage>
        <taxon>Bacteria</taxon>
        <taxon>Pseudomonadati</taxon>
        <taxon>Bacteroidota</taxon>
        <taxon>Sphingobacteriia</taxon>
        <taxon>Sphingobacteriales</taxon>
        <taxon>Sphingobacteriaceae</taxon>
        <taxon>Sphingobacterium</taxon>
    </lineage>
</organism>
<keyword evidence="3" id="KW-0804">Transcription</keyword>
<dbReference type="PANTHER" id="PTHR43280:SF32">
    <property type="entry name" value="TRANSCRIPTIONAL REGULATORY PROTEIN"/>
    <property type="match status" value="1"/>
</dbReference>
<dbReference type="SUPFAM" id="SSF51215">
    <property type="entry name" value="Regulatory protein AraC"/>
    <property type="match status" value="1"/>
</dbReference>
<dbReference type="Pfam" id="PF02311">
    <property type="entry name" value="AraC_binding"/>
    <property type="match status" value="1"/>
</dbReference>
<evidence type="ECO:0000259" key="4">
    <source>
        <dbReference type="PROSITE" id="PS01124"/>
    </source>
</evidence>
<keyword evidence="2 5" id="KW-0238">DNA-binding</keyword>
<dbReference type="InterPro" id="IPR014710">
    <property type="entry name" value="RmlC-like_jellyroll"/>
</dbReference>
<sequence>MVGRVPIIEQCTVSSGVNGDVTVERLSDYLVRNKNLVFPHRHNFYHFLLFTAGAGQHTIDFEAFEIEKWQIYFMSPGQIHTWSFEGEMQGYVVNFDKDLFKTLLINPDYLSLFSFFSGLVKDEVFVVDVDKREVVGNVLEKMLEYQGDKGIVSASLLYLFHLLESDKVRDSTFEANRYNHTLLRNFLQLIELNYRELRLPKDYAALLYITPNHLNALCRELLGMSAGEVIRDRVILEAKRLLVIRNFSIAEIAYELNFNDNSYFTKFFKKIEGLTPEEFRKKNYNYGK</sequence>
<dbReference type="Pfam" id="PF12833">
    <property type="entry name" value="HTH_18"/>
    <property type="match status" value="1"/>
</dbReference>
<reference evidence="5 6" key="1">
    <citation type="submission" date="2019-03" db="EMBL/GenBank/DDBJ databases">
        <title>Genomic Encyclopedia of Archaeal and Bacterial Type Strains, Phase II (KMG-II): from individual species to whole genera.</title>
        <authorList>
            <person name="Goeker M."/>
        </authorList>
    </citation>
    <scope>NUCLEOTIDE SEQUENCE [LARGE SCALE GENOMIC DNA]</scope>
    <source>
        <strain evidence="5 6">DSM 28353</strain>
    </source>
</reference>
<dbReference type="Proteomes" id="UP000295292">
    <property type="component" value="Unassembled WGS sequence"/>
</dbReference>
<dbReference type="AlphaFoldDB" id="A0A4R6W9Q2"/>
<dbReference type="InterPro" id="IPR009057">
    <property type="entry name" value="Homeodomain-like_sf"/>
</dbReference>
<dbReference type="InterPro" id="IPR020449">
    <property type="entry name" value="Tscrpt_reg_AraC-type_HTH"/>
</dbReference>
<accession>A0A4R6W9Q2</accession>
<evidence type="ECO:0000256" key="1">
    <source>
        <dbReference type="ARBA" id="ARBA00023015"/>
    </source>
</evidence>
<dbReference type="Gene3D" id="2.60.120.10">
    <property type="entry name" value="Jelly Rolls"/>
    <property type="match status" value="1"/>
</dbReference>
<dbReference type="GO" id="GO:0043565">
    <property type="term" value="F:sequence-specific DNA binding"/>
    <property type="evidence" value="ECO:0007669"/>
    <property type="project" value="InterPro"/>
</dbReference>